<dbReference type="InParanoid" id="A0A0C3K738"/>
<evidence type="ECO:0000313" key="2">
    <source>
        <dbReference type="Proteomes" id="UP000054217"/>
    </source>
</evidence>
<protein>
    <recommendedName>
        <fullName evidence="3">Arrestin-like N-terminal domain-containing protein</fullName>
    </recommendedName>
</protein>
<gene>
    <name evidence="1" type="ORF">M404DRAFT_25540</name>
</gene>
<keyword evidence="2" id="KW-1185">Reference proteome</keyword>
<accession>A0A0C3K738</accession>
<proteinExistence type="predicted"/>
<evidence type="ECO:0008006" key="3">
    <source>
        <dbReference type="Google" id="ProtNLM"/>
    </source>
</evidence>
<dbReference type="OrthoDB" id="3242181at2759"/>
<dbReference type="EMBL" id="KN831967">
    <property type="protein sequence ID" value="KIO05412.1"/>
    <property type="molecule type" value="Genomic_DNA"/>
</dbReference>
<dbReference type="Proteomes" id="UP000054217">
    <property type="component" value="Unassembled WGS sequence"/>
</dbReference>
<reference evidence="2" key="2">
    <citation type="submission" date="2015-01" db="EMBL/GenBank/DDBJ databases">
        <title>Evolutionary Origins and Diversification of the Mycorrhizal Mutualists.</title>
        <authorList>
            <consortium name="DOE Joint Genome Institute"/>
            <consortium name="Mycorrhizal Genomics Consortium"/>
            <person name="Kohler A."/>
            <person name="Kuo A."/>
            <person name="Nagy L.G."/>
            <person name="Floudas D."/>
            <person name="Copeland A."/>
            <person name="Barry K.W."/>
            <person name="Cichocki N."/>
            <person name="Veneault-Fourrey C."/>
            <person name="LaButti K."/>
            <person name="Lindquist E.A."/>
            <person name="Lipzen A."/>
            <person name="Lundell T."/>
            <person name="Morin E."/>
            <person name="Murat C."/>
            <person name="Riley R."/>
            <person name="Ohm R."/>
            <person name="Sun H."/>
            <person name="Tunlid A."/>
            <person name="Henrissat B."/>
            <person name="Grigoriev I.V."/>
            <person name="Hibbett D.S."/>
            <person name="Martin F."/>
        </authorList>
    </citation>
    <scope>NUCLEOTIDE SEQUENCE [LARGE SCALE GENOMIC DNA]</scope>
    <source>
        <strain evidence="2">Marx 270</strain>
    </source>
</reference>
<evidence type="ECO:0000313" key="1">
    <source>
        <dbReference type="EMBL" id="KIO05412.1"/>
    </source>
</evidence>
<organism evidence="1 2">
    <name type="scientific">Pisolithus tinctorius Marx 270</name>
    <dbReference type="NCBI Taxonomy" id="870435"/>
    <lineage>
        <taxon>Eukaryota</taxon>
        <taxon>Fungi</taxon>
        <taxon>Dikarya</taxon>
        <taxon>Basidiomycota</taxon>
        <taxon>Agaricomycotina</taxon>
        <taxon>Agaricomycetes</taxon>
        <taxon>Agaricomycetidae</taxon>
        <taxon>Boletales</taxon>
        <taxon>Sclerodermatineae</taxon>
        <taxon>Pisolithaceae</taxon>
        <taxon>Pisolithus</taxon>
    </lineage>
</organism>
<reference evidence="1 2" key="1">
    <citation type="submission" date="2014-04" db="EMBL/GenBank/DDBJ databases">
        <authorList>
            <consortium name="DOE Joint Genome Institute"/>
            <person name="Kuo A."/>
            <person name="Kohler A."/>
            <person name="Costa M.D."/>
            <person name="Nagy L.G."/>
            <person name="Floudas D."/>
            <person name="Copeland A."/>
            <person name="Barry K.W."/>
            <person name="Cichocki N."/>
            <person name="Veneault-Fourrey C."/>
            <person name="LaButti K."/>
            <person name="Lindquist E.A."/>
            <person name="Lipzen A."/>
            <person name="Lundell T."/>
            <person name="Morin E."/>
            <person name="Murat C."/>
            <person name="Sun H."/>
            <person name="Tunlid A."/>
            <person name="Henrissat B."/>
            <person name="Grigoriev I.V."/>
            <person name="Hibbett D.S."/>
            <person name="Martin F."/>
            <person name="Nordberg H.P."/>
            <person name="Cantor M.N."/>
            <person name="Hua S.X."/>
        </authorList>
    </citation>
    <scope>NUCLEOTIDE SEQUENCE [LARGE SCALE GENOMIC DNA]</scope>
    <source>
        <strain evidence="1 2">Marx 270</strain>
    </source>
</reference>
<sequence>MNGRLRPNRLPGEFVKQSKNGCVTLRLSGQDEQASYPVCGPGTSIQGRVDLYKTEGVTSVEVQVMLIRRAPWIEGVLKLEQVAGSGTTTYKLCSYKNILWVKDRLRNSPCPNSLRFSLLLPTTFSDGEKTFPLPPSYEAHLSGLPGFRAYIHYALTALVVKPDDVPNIVKSAFLRKDDWAIVTPVLYRPRSRPPSAIPPPLVTHPLHGLNETVQWKVTTSTILANRCGQDVTVKVWNPPNVFICALRHSVSSQLHLPTTRVFCVQLPIPFYLSFHASSTTLASFRPLAPFTCPFVRKKQITRIQLMRQTTVDICNALIFGTKSDMWTVDCIGEAAFKYIGEGSDWLAYSGEVFIADHIILGGFRAGGFSVRDCLVLTVTPTDLTKSPFKEMRTVVPVQFATDRWIGDGSGLTLHGNGLEKVSDELDFVSELPCQ</sequence>
<name>A0A0C3K738_PISTI</name>
<dbReference type="AlphaFoldDB" id="A0A0C3K738"/>
<dbReference type="HOGENOM" id="CLU_049916_0_0_1"/>